<keyword evidence="2" id="KW-0012">Acyltransferase</keyword>
<reference evidence="5" key="1">
    <citation type="submission" date="2016-06" db="EMBL/GenBank/DDBJ databases">
        <authorList>
            <person name="Varghese N."/>
        </authorList>
    </citation>
    <scope>NUCLEOTIDE SEQUENCE [LARGE SCALE GENOMIC DNA]</scope>
    <source>
        <strain evidence="5">DSM 45555</strain>
    </source>
</reference>
<dbReference type="PANTHER" id="PTHR43877:SF2">
    <property type="entry name" value="AMINOALKYLPHOSPHONATE N-ACETYLTRANSFERASE-RELATED"/>
    <property type="match status" value="1"/>
</dbReference>
<evidence type="ECO:0000313" key="4">
    <source>
        <dbReference type="EMBL" id="SCF35826.1"/>
    </source>
</evidence>
<keyword evidence="1 4" id="KW-0808">Transferase</keyword>
<protein>
    <submittedName>
        <fullName evidence="4">Acetyltransferase (GNAT) family protein</fullName>
    </submittedName>
</protein>
<dbReference type="EMBL" id="FMCV01000020">
    <property type="protein sequence ID" value="SCF35826.1"/>
    <property type="molecule type" value="Genomic_DNA"/>
</dbReference>
<dbReference type="PROSITE" id="PS51186">
    <property type="entry name" value="GNAT"/>
    <property type="match status" value="1"/>
</dbReference>
<organism evidence="4 5">
    <name type="scientific">Micromonospora marina</name>
    <dbReference type="NCBI Taxonomy" id="307120"/>
    <lineage>
        <taxon>Bacteria</taxon>
        <taxon>Bacillati</taxon>
        <taxon>Actinomycetota</taxon>
        <taxon>Actinomycetes</taxon>
        <taxon>Micromonosporales</taxon>
        <taxon>Micromonosporaceae</taxon>
        <taxon>Micromonospora</taxon>
    </lineage>
</organism>
<accession>A0A1C4ZSK5</accession>
<dbReference type="PANTHER" id="PTHR43877">
    <property type="entry name" value="AMINOALKYLPHOSPHONATE N-ACETYLTRANSFERASE-RELATED-RELATED"/>
    <property type="match status" value="1"/>
</dbReference>
<name>A0A1C4ZSK5_9ACTN</name>
<dbReference type="CDD" id="cd04301">
    <property type="entry name" value="NAT_SF"/>
    <property type="match status" value="1"/>
</dbReference>
<proteinExistence type="predicted"/>
<gene>
    <name evidence="4" type="ORF">GA0070215_12023</name>
</gene>
<dbReference type="InterPro" id="IPR050832">
    <property type="entry name" value="Bact_Acetyltransf"/>
</dbReference>
<dbReference type="InterPro" id="IPR000182">
    <property type="entry name" value="GNAT_dom"/>
</dbReference>
<feature type="domain" description="N-acetyltransferase" evidence="3">
    <location>
        <begin position="1"/>
        <end position="146"/>
    </location>
</feature>
<dbReference type="SUPFAM" id="SSF55729">
    <property type="entry name" value="Acyl-CoA N-acyltransferases (Nat)"/>
    <property type="match status" value="1"/>
</dbReference>
<evidence type="ECO:0000256" key="2">
    <source>
        <dbReference type="ARBA" id="ARBA00023315"/>
    </source>
</evidence>
<keyword evidence="5" id="KW-1185">Reference proteome</keyword>
<dbReference type="Pfam" id="PF00583">
    <property type="entry name" value="Acetyltransf_1"/>
    <property type="match status" value="1"/>
</dbReference>
<dbReference type="AlphaFoldDB" id="A0A1C4ZSK5"/>
<evidence type="ECO:0000256" key="1">
    <source>
        <dbReference type="ARBA" id="ARBA00022679"/>
    </source>
</evidence>
<dbReference type="Proteomes" id="UP000198551">
    <property type="component" value="Unassembled WGS sequence"/>
</dbReference>
<dbReference type="InterPro" id="IPR016181">
    <property type="entry name" value="Acyl_CoA_acyltransferase"/>
</dbReference>
<dbReference type="RefSeq" id="WP_018787292.1">
    <property type="nucleotide sequence ID" value="NZ_FMCV01000020.1"/>
</dbReference>
<dbReference type="GO" id="GO:0016747">
    <property type="term" value="F:acyltransferase activity, transferring groups other than amino-acyl groups"/>
    <property type="evidence" value="ECO:0007669"/>
    <property type="project" value="InterPro"/>
</dbReference>
<dbReference type="Gene3D" id="3.40.630.30">
    <property type="match status" value="1"/>
</dbReference>
<evidence type="ECO:0000313" key="5">
    <source>
        <dbReference type="Proteomes" id="UP000198551"/>
    </source>
</evidence>
<sequence>MLIESRPATDPEIAALVVAQQRELRDADGGLDGQVTVVHTDIHYLAVVVGGRAVGCGGLQALDADTGELKRMYVRPAYRGRGIARQLLVALEELAFQQGHRTVCLETGIYLPAAIGLYRSSGYEPIPVYGEYVDNPYSVCFAKRLPVAA</sequence>
<evidence type="ECO:0000259" key="3">
    <source>
        <dbReference type="PROSITE" id="PS51186"/>
    </source>
</evidence>